<sequence>MNNQEPASTACDNIDLVQVDRHACPTISKLRKTGAQPQNGENHPYSAFGISILKHLDTLKSRLKATRRQFWDEPHNFEPWSDDKVDTLTSSSSSNLPIGYH</sequence>
<proteinExistence type="predicted"/>
<protein>
    <submittedName>
        <fullName evidence="2">Uncharacterized protein</fullName>
    </submittedName>
</protein>
<keyword evidence="3" id="KW-1185">Reference proteome</keyword>
<evidence type="ECO:0000313" key="3">
    <source>
        <dbReference type="Proteomes" id="UP000499080"/>
    </source>
</evidence>
<comment type="caution">
    <text evidence="2">The sequence shown here is derived from an EMBL/GenBank/DDBJ whole genome shotgun (WGS) entry which is preliminary data.</text>
</comment>
<name>A0A4Y2HY91_ARAVE</name>
<evidence type="ECO:0000313" key="2">
    <source>
        <dbReference type="EMBL" id="GBM70202.1"/>
    </source>
</evidence>
<evidence type="ECO:0000256" key="1">
    <source>
        <dbReference type="SAM" id="MobiDB-lite"/>
    </source>
</evidence>
<gene>
    <name evidence="2" type="ORF">AVEN_20506_1</name>
</gene>
<dbReference type="Proteomes" id="UP000499080">
    <property type="component" value="Unassembled WGS sequence"/>
</dbReference>
<dbReference type="AlphaFoldDB" id="A0A4Y2HY91"/>
<reference evidence="2 3" key="1">
    <citation type="journal article" date="2019" name="Sci. Rep.">
        <title>Orb-weaving spider Araneus ventricosus genome elucidates the spidroin gene catalogue.</title>
        <authorList>
            <person name="Kono N."/>
            <person name="Nakamura H."/>
            <person name="Ohtoshi R."/>
            <person name="Moran D.A.P."/>
            <person name="Shinohara A."/>
            <person name="Yoshida Y."/>
            <person name="Fujiwara M."/>
            <person name="Mori M."/>
            <person name="Tomita M."/>
            <person name="Arakawa K."/>
        </authorList>
    </citation>
    <scope>NUCLEOTIDE SEQUENCE [LARGE SCALE GENOMIC DNA]</scope>
</reference>
<dbReference type="EMBL" id="BGPR01002236">
    <property type="protein sequence ID" value="GBM70202.1"/>
    <property type="molecule type" value="Genomic_DNA"/>
</dbReference>
<organism evidence="2 3">
    <name type="scientific">Araneus ventricosus</name>
    <name type="common">Orbweaver spider</name>
    <name type="synonym">Epeira ventricosa</name>
    <dbReference type="NCBI Taxonomy" id="182803"/>
    <lineage>
        <taxon>Eukaryota</taxon>
        <taxon>Metazoa</taxon>
        <taxon>Ecdysozoa</taxon>
        <taxon>Arthropoda</taxon>
        <taxon>Chelicerata</taxon>
        <taxon>Arachnida</taxon>
        <taxon>Araneae</taxon>
        <taxon>Araneomorphae</taxon>
        <taxon>Entelegynae</taxon>
        <taxon>Araneoidea</taxon>
        <taxon>Araneidae</taxon>
        <taxon>Araneus</taxon>
    </lineage>
</organism>
<accession>A0A4Y2HY91</accession>
<feature type="compositionally biased region" description="Polar residues" evidence="1">
    <location>
        <begin position="87"/>
        <end position="101"/>
    </location>
</feature>
<feature type="compositionally biased region" description="Basic and acidic residues" evidence="1">
    <location>
        <begin position="74"/>
        <end position="86"/>
    </location>
</feature>
<feature type="region of interest" description="Disordered" evidence="1">
    <location>
        <begin position="74"/>
        <end position="101"/>
    </location>
</feature>